<dbReference type="InterPro" id="IPR027417">
    <property type="entry name" value="P-loop_NTPase"/>
</dbReference>
<dbReference type="AlphaFoldDB" id="A0A8K0JH58"/>
<dbReference type="EMBL" id="JABELV010000189">
    <property type="protein sequence ID" value="KAG7528349.1"/>
    <property type="molecule type" value="Genomic_DNA"/>
</dbReference>
<dbReference type="SUPFAM" id="SSF52540">
    <property type="entry name" value="P-loop containing nucleoside triphosphate hydrolases"/>
    <property type="match status" value="1"/>
</dbReference>
<dbReference type="Gene3D" id="3.40.50.300">
    <property type="entry name" value="P-loop containing nucleotide triphosphate hydrolases"/>
    <property type="match status" value="1"/>
</dbReference>
<evidence type="ECO:0000313" key="1">
    <source>
        <dbReference type="EMBL" id="KAG7528349.1"/>
    </source>
</evidence>
<organism evidence="1 2">
    <name type="scientific">Filobasidium floriforme</name>
    <dbReference type="NCBI Taxonomy" id="5210"/>
    <lineage>
        <taxon>Eukaryota</taxon>
        <taxon>Fungi</taxon>
        <taxon>Dikarya</taxon>
        <taxon>Basidiomycota</taxon>
        <taxon>Agaricomycotina</taxon>
        <taxon>Tremellomycetes</taxon>
        <taxon>Filobasidiales</taxon>
        <taxon>Filobasidiaceae</taxon>
        <taxon>Filobasidium</taxon>
    </lineage>
</organism>
<dbReference type="Proteomes" id="UP000812966">
    <property type="component" value="Unassembled WGS sequence"/>
</dbReference>
<keyword evidence="2" id="KW-1185">Reference proteome</keyword>
<gene>
    <name evidence="1" type="ORF">FFLO_06226</name>
</gene>
<evidence type="ECO:0008006" key="3">
    <source>
        <dbReference type="Google" id="ProtNLM"/>
    </source>
</evidence>
<accession>A0A8K0JH58</accession>
<sequence>MQGPQGAGKSTLAASLQALLQDQPYGLNVAVVSLDDFYLTHQGLVDLADEHPENKLLHGRGQPGTHDVPLLKNTLRAISHINDSDNDLSTTTTTSSLFNGQGDRAPLSIQIEGPLDIFILEGWSLGFRPLPPATLESYHAQPSPIPPPSRPPPYKMHDHPLAAIIQINANLRTISQEVYPFFPLHVVIRPRSYDYVYAWRLEQERQMKALNGGRGMEDEEVRRFVDRYMPAYEVWGNEALRAGLEAEEGEEAGGREVLELVFDEERRVVQS</sequence>
<comment type="caution">
    <text evidence="1">The sequence shown here is derived from an EMBL/GenBank/DDBJ whole genome shotgun (WGS) entry which is preliminary data.</text>
</comment>
<dbReference type="PANTHER" id="PTHR10285">
    <property type="entry name" value="URIDINE KINASE"/>
    <property type="match status" value="1"/>
</dbReference>
<proteinExistence type="predicted"/>
<name>A0A8K0JH58_9TREE</name>
<evidence type="ECO:0000313" key="2">
    <source>
        <dbReference type="Proteomes" id="UP000812966"/>
    </source>
</evidence>
<protein>
    <recommendedName>
        <fullName evidence="3">P-loop containing nucleoside triphosphate hydrolase protein</fullName>
    </recommendedName>
</protein>
<reference evidence="1" key="1">
    <citation type="submission" date="2020-04" db="EMBL/GenBank/DDBJ databases">
        <title>Analysis of mating type loci in Filobasidium floriforme.</title>
        <authorList>
            <person name="Nowrousian M."/>
        </authorList>
    </citation>
    <scope>NUCLEOTIDE SEQUENCE</scope>
    <source>
        <strain evidence="1">CBS 6242</strain>
    </source>
</reference>